<dbReference type="SUPFAM" id="SSF46565">
    <property type="entry name" value="Chaperone J-domain"/>
    <property type="match status" value="1"/>
</dbReference>
<dbReference type="Gene3D" id="1.10.287.110">
    <property type="entry name" value="DnaJ domain"/>
    <property type="match status" value="1"/>
</dbReference>
<protein>
    <submittedName>
        <fullName evidence="3">J domain-containing protein 1</fullName>
    </submittedName>
</protein>
<organism evidence="3 4">
    <name type="scientific">Diatrype stigma</name>
    <dbReference type="NCBI Taxonomy" id="117547"/>
    <lineage>
        <taxon>Eukaryota</taxon>
        <taxon>Fungi</taxon>
        <taxon>Dikarya</taxon>
        <taxon>Ascomycota</taxon>
        <taxon>Pezizomycotina</taxon>
        <taxon>Sordariomycetes</taxon>
        <taxon>Xylariomycetidae</taxon>
        <taxon>Xylariales</taxon>
        <taxon>Diatrypaceae</taxon>
        <taxon>Diatrype</taxon>
    </lineage>
</organism>
<reference evidence="3 4" key="1">
    <citation type="submission" date="2024-02" db="EMBL/GenBank/DDBJ databases">
        <title>De novo assembly and annotation of 12 fungi associated with fruit tree decline syndrome in Ontario, Canada.</title>
        <authorList>
            <person name="Sulman M."/>
            <person name="Ellouze W."/>
            <person name="Ilyukhin E."/>
        </authorList>
    </citation>
    <scope>NUCLEOTIDE SEQUENCE [LARGE SCALE GENOMIC DNA]</scope>
    <source>
        <strain evidence="3 4">M11/M66-122</strain>
    </source>
</reference>
<feature type="region of interest" description="Disordered" evidence="1">
    <location>
        <begin position="271"/>
        <end position="291"/>
    </location>
</feature>
<dbReference type="InterPro" id="IPR018253">
    <property type="entry name" value="DnaJ_domain_CS"/>
</dbReference>
<evidence type="ECO:0000313" key="4">
    <source>
        <dbReference type="Proteomes" id="UP001320420"/>
    </source>
</evidence>
<evidence type="ECO:0000259" key="2">
    <source>
        <dbReference type="PROSITE" id="PS50076"/>
    </source>
</evidence>
<keyword evidence="4" id="KW-1185">Reference proteome</keyword>
<dbReference type="InterPro" id="IPR001623">
    <property type="entry name" value="DnaJ_domain"/>
</dbReference>
<dbReference type="CDD" id="cd06257">
    <property type="entry name" value="DnaJ"/>
    <property type="match status" value="1"/>
</dbReference>
<feature type="domain" description="J" evidence="2">
    <location>
        <begin position="63"/>
        <end position="143"/>
    </location>
</feature>
<comment type="caution">
    <text evidence="3">The sequence shown here is derived from an EMBL/GenBank/DDBJ whole genome shotgun (WGS) entry which is preliminary data.</text>
</comment>
<dbReference type="Proteomes" id="UP001320420">
    <property type="component" value="Unassembled WGS sequence"/>
</dbReference>
<dbReference type="InterPro" id="IPR036869">
    <property type="entry name" value="J_dom_sf"/>
</dbReference>
<name>A0AAN9UQW0_9PEZI</name>
<proteinExistence type="predicted"/>
<sequence>MKLSLRSFIGYRINQTSKRQTATSGSRFRNNIQRRYDSPRGYATASKQPGKDPERGFTGGGRHHWPTSAHPTPYEIFDQKRGAPYRKTRFFELVKIYHPDRHHHQAPNDALSHAVRLERYRLIVAANDILCDPARRRAYDLYGTGWAGKLGLENINREADRSWRKRPGNPSMNATWEDWERWYDEQDGGDGWKKKQRPVYMSNELFVGVLCAMVIIGSMGQARRATTNGLNVVEMHEKKHAVVSRDMRQRQGELARLDRHGRIENFLRQREGWALASPPPRNPTEAYHQEK</sequence>
<feature type="region of interest" description="Disordered" evidence="1">
    <location>
        <begin position="17"/>
        <end position="73"/>
    </location>
</feature>
<gene>
    <name evidence="3" type="primary">JID1</name>
    <name evidence="3" type="ORF">SLS62_004635</name>
</gene>
<dbReference type="PROSITE" id="PS00636">
    <property type="entry name" value="DNAJ_1"/>
    <property type="match status" value="1"/>
</dbReference>
<evidence type="ECO:0000313" key="3">
    <source>
        <dbReference type="EMBL" id="KAK7753345.1"/>
    </source>
</evidence>
<accession>A0AAN9UQW0</accession>
<evidence type="ECO:0000256" key="1">
    <source>
        <dbReference type="SAM" id="MobiDB-lite"/>
    </source>
</evidence>
<dbReference type="PROSITE" id="PS50076">
    <property type="entry name" value="DNAJ_2"/>
    <property type="match status" value="1"/>
</dbReference>
<feature type="compositionally biased region" description="Polar residues" evidence="1">
    <location>
        <begin position="17"/>
        <end position="33"/>
    </location>
</feature>
<dbReference type="AlphaFoldDB" id="A0AAN9UQW0"/>
<dbReference type="EMBL" id="JAKJXP020000029">
    <property type="protein sequence ID" value="KAK7753345.1"/>
    <property type="molecule type" value="Genomic_DNA"/>
</dbReference>